<feature type="region of interest" description="Disordered" evidence="1">
    <location>
        <begin position="1"/>
        <end position="81"/>
    </location>
</feature>
<dbReference type="EMBL" id="CH477947">
    <property type="protein sequence ID" value="EAT34875.1"/>
    <property type="molecule type" value="Genomic_DNA"/>
</dbReference>
<accession>Q16KP0</accession>
<dbReference type="HOGENOM" id="CLU_2401433_0_0_1"/>
<gene>
    <name evidence="2" type="ORF">AaeL_AAEL012926</name>
</gene>
<proteinExistence type="predicted"/>
<feature type="compositionally biased region" description="Basic and acidic residues" evidence="1">
    <location>
        <begin position="29"/>
        <end position="49"/>
    </location>
</feature>
<evidence type="ECO:0000256" key="1">
    <source>
        <dbReference type="SAM" id="MobiDB-lite"/>
    </source>
</evidence>
<name>Q16KP0_AEDAE</name>
<reference evidence="2" key="1">
    <citation type="submission" date="2005-10" db="EMBL/GenBank/DDBJ databases">
        <authorList>
            <person name="Loftus B.J."/>
            <person name="Nene V.M."/>
            <person name="Hannick L.I."/>
            <person name="Bidwell S."/>
            <person name="Haas B."/>
            <person name="Amedeo P."/>
            <person name="Orvis J."/>
            <person name="Wortman J.R."/>
            <person name="White O.R."/>
            <person name="Salzberg S."/>
            <person name="Shumway M."/>
            <person name="Koo H."/>
            <person name="Zhao Y."/>
            <person name="Holmes M."/>
            <person name="Miller J."/>
            <person name="Schatz M."/>
            <person name="Pop M."/>
            <person name="Pai G."/>
            <person name="Utterback T."/>
            <person name="Rogers Y.-H."/>
            <person name="Kravitz S."/>
            <person name="Fraser C.M."/>
        </authorList>
    </citation>
    <scope>NUCLEOTIDE SEQUENCE</scope>
    <source>
        <strain evidence="2">Liverpool</strain>
    </source>
</reference>
<protein>
    <submittedName>
        <fullName evidence="2">AAEL012926-PA</fullName>
    </submittedName>
</protein>
<feature type="compositionally biased region" description="Basic residues" evidence="1">
    <location>
        <begin position="57"/>
        <end position="80"/>
    </location>
</feature>
<evidence type="ECO:0000313" key="2">
    <source>
        <dbReference type="EMBL" id="EAT34875.1"/>
    </source>
</evidence>
<sequence length="93" mass="10701">MMPSRSVQPILSGTIYVDSPSPPPTPTKLSEEEQHEKDIQSLLDHERRSVQLPESPRRKRPKVKKESKKRREKAKAKRNKMIVSEVIDLTGDD</sequence>
<reference evidence="2" key="3">
    <citation type="submission" date="2012-09" db="EMBL/GenBank/DDBJ databases">
        <authorList>
            <consortium name="VectorBase"/>
        </authorList>
    </citation>
    <scope>NUCLEOTIDE SEQUENCE</scope>
    <source>
        <strain evidence="2">Liverpool</strain>
    </source>
</reference>
<reference evidence="2" key="2">
    <citation type="journal article" date="2007" name="Science">
        <title>Genome sequence of Aedes aegypti, a major arbovirus vector.</title>
        <authorList>
            <person name="Nene V."/>
            <person name="Wortman J.R."/>
            <person name="Lawson D."/>
            <person name="Haas B."/>
            <person name="Kodira C."/>
            <person name="Tu Z.J."/>
            <person name="Loftus B."/>
            <person name="Xi Z."/>
            <person name="Megy K."/>
            <person name="Grabherr M."/>
            <person name="Ren Q."/>
            <person name="Zdobnov E.M."/>
            <person name="Lobo N.F."/>
            <person name="Campbell K.S."/>
            <person name="Brown S.E."/>
            <person name="Bonaldo M.F."/>
            <person name="Zhu J."/>
            <person name="Sinkins S.P."/>
            <person name="Hogenkamp D.G."/>
            <person name="Amedeo P."/>
            <person name="Arensburger P."/>
            <person name="Atkinson P.W."/>
            <person name="Bidwell S."/>
            <person name="Biedler J."/>
            <person name="Birney E."/>
            <person name="Bruggner R.V."/>
            <person name="Costas J."/>
            <person name="Coy M.R."/>
            <person name="Crabtree J."/>
            <person name="Crawford M."/>
            <person name="Debruyn B."/>
            <person name="Decaprio D."/>
            <person name="Eiglmeier K."/>
            <person name="Eisenstadt E."/>
            <person name="El-Dorry H."/>
            <person name="Gelbart W.M."/>
            <person name="Gomes S.L."/>
            <person name="Hammond M."/>
            <person name="Hannick L.I."/>
            <person name="Hogan J.R."/>
            <person name="Holmes M.H."/>
            <person name="Jaffe D."/>
            <person name="Johnston J.S."/>
            <person name="Kennedy R.C."/>
            <person name="Koo H."/>
            <person name="Kravitz S."/>
            <person name="Kriventseva E.V."/>
            <person name="Kulp D."/>
            <person name="Labutti K."/>
            <person name="Lee E."/>
            <person name="Li S."/>
            <person name="Lovin D.D."/>
            <person name="Mao C."/>
            <person name="Mauceli E."/>
            <person name="Menck C.F."/>
            <person name="Miller J.R."/>
            <person name="Montgomery P."/>
            <person name="Mori A."/>
            <person name="Nascimento A.L."/>
            <person name="Naveira H.F."/>
            <person name="Nusbaum C."/>
            <person name="O'leary S."/>
            <person name="Orvis J."/>
            <person name="Pertea M."/>
            <person name="Quesneville H."/>
            <person name="Reidenbach K.R."/>
            <person name="Rogers Y.H."/>
            <person name="Roth C.W."/>
            <person name="Schneider J.R."/>
            <person name="Schatz M."/>
            <person name="Shumway M."/>
            <person name="Stanke M."/>
            <person name="Stinson E.O."/>
            <person name="Tubio J.M."/>
            <person name="Vanzee J.P."/>
            <person name="Verjovski-Almeida S."/>
            <person name="Werner D."/>
            <person name="White O."/>
            <person name="Wyder S."/>
            <person name="Zeng Q."/>
            <person name="Zhao Q."/>
            <person name="Zhao Y."/>
            <person name="Hill C.A."/>
            <person name="Raikhel A.S."/>
            <person name="Soares M.B."/>
            <person name="Knudson D.L."/>
            <person name="Lee N.H."/>
            <person name="Galagan J."/>
            <person name="Salzberg S.L."/>
            <person name="Paulsen I.T."/>
            <person name="Dimopoulos G."/>
            <person name="Collins F.H."/>
            <person name="Birren B."/>
            <person name="Fraser-Liggett C.M."/>
            <person name="Severson D.W."/>
        </authorList>
    </citation>
    <scope>NUCLEOTIDE SEQUENCE [LARGE SCALE GENOMIC DNA]</scope>
    <source>
        <strain evidence="2">Liverpool</strain>
    </source>
</reference>
<evidence type="ECO:0000313" key="3">
    <source>
        <dbReference type="Proteomes" id="UP000682892"/>
    </source>
</evidence>
<dbReference type="Proteomes" id="UP000682892">
    <property type="component" value="Unassembled WGS sequence"/>
</dbReference>
<dbReference type="PaxDb" id="7159-AAEL012926-PA"/>
<organism evidence="2 3">
    <name type="scientific">Aedes aegypti</name>
    <name type="common">Yellowfever mosquito</name>
    <name type="synonym">Culex aegypti</name>
    <dbReference type="NCBI Taxonomy" id="7159"/>
    <lineage>
        <taxon>Eukaryota</taxon>
        <taxon>Metazoa</taxon>
        <taxon>Ecdysozoa</taxon>
        <taxon>Arthropoda</taxon>
        <taxon>Hexapoda</taxon>
        <taxon>Insecta</taxon>
        <taxon>Pterygota</taxon>
        <taxon>Neoptera</taxon>
        <taxon>Endopterygota</taxon>
        <taxon>Diptera</taxon>
        <taxon>Nematocera</taxon>
        <taxon>Culicoidea</taxon>
        <taxon>Culicidae</taxon>
        <taxon>Culicinae</taxon>
        <taxon>Aedini</taxon>
        <taxon>Aedes</taxon>
        <taxon>Stegomyia</taxon>
    </lineage>
</organism>
<dbReference type="AlphaFoldDB" id="Q16KP0"/>
<feature type="compositionally biased region" description="Polar residues" evidence="1">
    <location>
        <begin position="1"/>
        <end position="11"/>
    </location>
</feature>